<keyword evidence="1" id="KW-0677">Repeat</keyword>
<dbReference type="Proteomes" id="UP000823388">
    <property type="component" value="Chromosome 3N"/>
</dbReference>
<dbReference type="Pfam" id="PF23598">
    <property type="entry name" value="LRR_14"/>
    <property type="match status" value="1"/>
</dbReference>
<dbReference type="InterPro" id="IPR032675">
    <property type="entry name" value="LRR_dom_sf"/>
</dbReference>
<sequence length="241" mass="27246">MVHLTSLRYLRVSGCFAIRMLPESLGEVQSLQKMTIKNCKSLSIFPQSMAHLTSLRSLEVSGCSTICMLPESLRELWSLQELTIQSCRATPTSILEVVVDAYRQMLHISCCTFHELPDWLGELRCLRRLSIKGFRELVCLPESMCGLTSLEELWISDCPGIKSLPEWIKGLTSLWNLEILSCPVLKRRCERGKGEDWHLISHAGFTKPTGPVKLSTSGSGLPDRFDRKPVETGWIQIQIQI</sequence>
<dbReference type="EMBL" id="CM029042">
    <property type="protein sequence ID" value="KAG2615451.1"/>
    <property type="molecule type" value="Genomic_DNA"/>
</dbReference>
<organism evidence="3 4">
    <name type="scientific">Panicum virgatum</name>
    <name type="common">Blackwell switchgrass</name>
    <dbReference type="NCBI Taxonomy" id="38727"/>
    <lineage>
        <taxon>Eukaryota</taxon>
        <taxon>Viridiplantae</taxon>
        <taxon>Streptophyta</taxon>
        <taxon>Embryophyta</taxon>
        <taxon>Tracheophyta</taxon>
        <taxon>Spermatophyta</taxon>
        <taxon>Magnoliopsida</taxon>
        <taxon>Liliopsida</taxon>
        <taxon>Poales</taxon>
        <taxon>Poaceae</taxon>
        <taxon>PACMAD clade</taxon>
        <taxon>Panicoideae</taxon>
        <taxon>Panicodae</taxon>
        <taxon>Paniceae</taxon>
        <taxon>Panicinae</taxon>
        <taxon>Panicum</taxon>
        <taxon>Panicum sect. Hiantes</taxon>
    </lineage>
</organism>
<name>A0A8T0TTZ5_PANVG</name>
<evidence type="ECO:0000313" key="4">
    <source>
        <dbReference type="Proteomes" id="UP000823388"/>
    </source>
</evidence>
<evidence type="ECO:0000313" key="3">
    <source>
        <dbReference type="EMBL" id="KAG2615451.1"/>
    </source>
</evidence>
<comment type="caution">
    <text evidence="3">The sequence shown here is derived from an EMBL/GenBank/DDBJ whole genome shotgun (WGS) entry which is preliminary data.</text>
</comment>
<dbReference type="PANTHER" id="PTHR36766:SF56">
    <property type="match status" value="1"/>
</dbReference>
<reference evidence="3" key="1">
    <citation type="submission" date="2020-05" db="EMBL/GenBank/DDBJ databases">
        <title>WGS assembly of Panicum virgatum.</title>
        <authorList>
            <person name="Lovell J.T."/>
            <person name="Jenkins J."/>
            <person name="Shu S."/>
            <person name="Juenger T.E."/>
            <person name="Schmutz J."/>
        </authorList>
    </citation>
    <scope>NUCLEOTIDE SEQUENCE</scope>
    <source>
        <strain evidence="3">AP13</strain>
    </source>
</reference>
<dbReference type="Gene3D" id="3.80.10.10">
    <property type="entry name" value="Ribonuclease Inhibitor"/>
    <property type="match status" value="2"/>
</dbReference>
<dbReference type="InterPro" id="IPR055414">
    <property type="entry name" value="LRR_R13L4/SHOC2-like"/>
</dbReference>
<protein>
    <recommendedName>
        <fullName evidence="2">Disease resistance R13L4/SHOC-2-like LRR domain-containing protein</fullName>
    </recommendedName>
</protein>
<dbReference type="AlphaFoldDB" id="A0A8T0TTZ5"/>
<gene>
    <name evidence="3" type="ORF">PVAP13_3NG057790</name>
</gene>
<evidence type="ECO:0000259" key="2">
    <source>
        <dbReference type="Pfam" id="PF23598"/>
    </source>
</evidence>
<dbReference type="PANTHER" id="PTHR36766">
    <property type="entry name" value="PLANT BROAD-SPECTRUM MILDEW RESISTANCE PROTEIN RPW8"/>
    <property type="match status" value="1"/>
</dbReference>
<evidence type="ECO:0000256" key="1">
    <source>
        <dbReference type="ARBA" id="ARBA00022737"/>
    </source>
</evidence>
<dbReference type="InterPro" id="IPR001611">
    <property type="entry name" value="Leu-rich_rpt"/>
</dbReference>
<proteinExistence type="predicted"/>
<feature type="domain" description="Disease resistance R13L4/SHOC-2-like LRR" evidence="2">
    <location>
        <begin position="3"/>
        <end position="89"/>
    </location>
</feature>
<dbReference type="Pfam" id="PF00560">
    <property type="entry name" value="LRR_1"/>
    <property type="match status" value="1"/>
</dbReference>
<dbReference type="SUPFAM" id="SSF52058">
    <property type="entry name" value="L domain-like"/>
    <property type="match status" value="1"/>
</dbReference>
<accession>A0A8T0TTZ5</accession>
<keyword evidence="4" id="KW-1185">Reference proteome</keyword>